<feature type="non-terminal residue" evidence="1">
    <location>
        <position position="1"/>
    </location>
</feature>
<evidence type="ECO:0000313" key="1">
    <source>
        <dbReference type="EMBL" id="GFH15881.1"/>
    </source>
</evidence>
<organism evidence="1 2">
    <name type="scientific">Haematococcus lacustris</name>
    <name type="common">Green alga</name>
    <name type="synonym">Haematococcus pluvialis</name>
    <dbReference type="NCBI Taxonomy" id="44745"/>
    <lineage>
        <taxon>Eukaryota</taxon>
        <taxon>Viridiplantae</taxon>
        <taxon>Chlorophyta</taxon>
        <taxon>core chlorophytes</taxon>
        <taxon>Chlorophyceae</taxon>
        <taxon>CS clade</taxon>
        <taxon>Chlamydomonadales</taxon>
        <taxon>Haematococcaceae</taxon>
        <taxon>Haematococcus</taxon>
    </lineage>
</organism>
<dbReference type="GO" id="GO:0003676">
    <property type="term" value="F:nucleic acid binding"/>
    <property type="evidence" value="ECO:0007669"/>
    <property type="project" value="InterPro"/>
</dbReference>
<reference evidence="1 2" key="1">
    <citation type="submission" date="2020-02" db="EMBL/GenBank/DDBJ databases">
        <title>Draft genome sequence of Haematococcus lacustris strain NIES-144.</title>
        <authorList>
            <person name="Morimoto D."/>
            <person name="Nakagawa S."/>
            <person name="Yoshida T."/>
            <person name="Sawayama S."/>
        </authorList>
    </citation>
    <scope>NUCLEOTIDE SEQUENCE [LARGE SCALE GENOMIC DNA]</scope>
    <source>
        <strain evidence="1 2">NIES-144</strain>
    </source>
</reference>
<dbReference type="Proteomes" id="UP000485058">
    <property type="component" value="Unassembled WGS sequence"/>
</dbReference>
<keyword evidence="1" id="KW-0378">Hydrolase</keyword>
<protein>
    <submittedName>
        <fullName evidence="1">Exonuclease domain-containing protein</fullName>
    </submittedName>
</protein>
<keyword evidence="1" id="KW-0269">Exonuclease</keyword>
<dbReference type="EMBL" id="BLLF01000914">
    <property type="protein sequence ID" value="GFH15881.1"/>
    <property type="molecule type" value="Genomic_DNA"/>
</dbReference>
<accession>A0A699Z1H5</accession>
<keyword evidence="2" id="KW-1185">Reference proteome</keyword>
<proteinExistence type="predicted"/>
<keyword evidence="1" id="KW-0540">Nuclease</keyword>
<gene>
    <name evidence="1" type="ORF">HaLaN_12198</name>
</gene>
<evidence type="ECO:0000313" key="2">
    <source>
        <dbReference type="Proteomes" id="UP000485058"/>
    </source>
</evidence>
<sequence>MDLEDVSTTRSQARARVKALLLQSVRNGGPPSVLVGHALHHDLRALRLDHLPFIDTSLIFSY</sequence>
<comment type="caution">
    <text evidence="1">The sequence shown here is derived from an EMBL/GenBank/DDBJ whole genome shotgun (WGS) entry which is preliminary data.</text>
</comment>
<name>A0A699Z1H5_HAELA</name>
<dbReference type="GO" id="GO:0004527">
    <property type="term" value="F:exonuclease activity"/>
    <property type="evidence" value="ECO:0007669"/>
    <property type="project" value="UniProtKB-KW"/>
</dbReference>
<dbReference type="InterPro" id="IPR036397">
    <property type="entry name" value="RNaseH_sf"/>
</dbReference>
<dbReference type="AlphaFoldDB" id="A0A699Z1H5"/>
<feature type="non-terminal residue" evidence="1">
    <location>
        <position position="62"/>
    </location>
</feature>
<dbReference type="Gene3D" id="3.30.420.10">
    <property type="entry name" value="Ribonuclease H-like superfamily/Ribonuclease H"/>
    <property type="match status" value="1"/>
</dbReference>